<dbReference type="InterPro" id="IPR036291">
    <property type="entry name" value="NAD(P)-bd_dom_sf"/>
</dbReference>
<comment type="similarity">
    <text evidence="1">Belongs to the short-chain dehydrogenases/reductases (SDR) family.</text>
</comment>
<dbReference type="SUPFAM" id="SSF51735">
    <property type="entry name" value="NAD(P)-binding Rossmann-fold domains"/>
    <property type="match status" value="1"/>
</dbReference>
<keyword evidence="2" id="KW-0560">Oxidoreductase</keyword>
<dbReference type="Proteomes" id="UP000608530">
    <property type="component" value="Unassembled WGS sequence"/>
</dbReference>
<dbReference type="FunFam" id="3.40.50.720:FF:000084">
    <property type="entry name" value="Short-chain dehydrogenase reductase"/>
    <property type="match status" value="1"/>
</dbReference>
<dbReference type="SMART" id="SM00822">
    <property type="entry name" value="PKS_KR"/>
    <property type="match status" value="1"/>
</dbReference>
<dbReference type="PANTHER" id="PTHR42760">
    <property type="entry name" value="SHORT-CHAIN DEHYDROGENASES/REDUCTASES FAMILY MEMBER"/>
    <property type="match status" value="1"/>
</dbReference>
<reference evidence="4" key="1">
    <citation type="submission" date="2020-12" db="EMBL/GenBank/DDBJ databases">
        <title>Leucobacter sp. CAS1, isolated from Chromium sludge.</title>
        <authorList>
            <person name="Xu Z."/>
        </authorList>
    </citation>
    <scope>NUCLEOTIDE SEQUENCE</scope>
    <source>
        <strain evidence="4">CSA1</strain>
    </source>
</reference>
<organism evidence="4 5">
    <name type="scientific">Leucobacter chromiisoli</name>
    <dbReference type="NCBI Taxonomy" id="2796471"/>
    <lineage>
        <taxon>Bacteria</taxon>
        <taxon>Bacillati</taxon>
        <taxon>Actinomycetota</taxon>
        <taxon>Actinomycetes</taxon>
        <taxon>Micrococcales</taxon>
        <taxon>Microbacteriaceae</taxon>
        <taxon>Leucobacter</taxon>
    </lineage>
</organism>
<proteinExistence type="inferred from homology"/>
<dbReference type="InterPro" id="IPR057326">
    <property type="entry name" value="KR_dom"/>
</dbReference>
<evidence type="ECO:0000313" key="4">
    <source>
        <dbReference type="EMBL" id="MBK0418828.1"/>
    </source>
</evidence>
<dbReference type="InterPro" id="IPR002347">
    <property type="entry name" value="SDR_fam"/>
</dbReference>
<evidence type="ECO:0000256" key="1">
    <source>
        <dbReference type="ARBA" id="ARBA00006484"/>
    </source>
</evidence>
<evidence type="ECO:0000256" key="2">
    <source>
        <dbReference type="ARBA" id="ARBA00023002"/>
    </source>
</evidence>
<comment type="caution">
    <text evidence="4">The sequence shown here is derived from an EMBL/GenBank/DDBJ whole genome shotgun (WGS) entry which is preliminary data.</text>
</comment>
<dbReference type="Pfam" id="PF13561">
    <property type="entry name" value="adh_short_C2"/>
    <property type="match status" value="1"/>
</dbReference>
<protein>
    <submittedName>
        <fullName evidence="4">SDR family oxidoreductase</fullName>
    </submittedName>
</protein>
<dbReference type="AlphaFoldDB" id="A0A934Q7E5"/>
<sequence length="243" mass="24803">MDLNSTLPRRVVVTGAASGIGRAVAEGALASGGRVLAIDLHPDAAWDAPGLVQRAADVSDEARITEVFSQAPALLGGAPDAVVHCAGVYRWKALAETSAEEWDLSMRVNGRGSFLVSREASRIIDEGAIVLLSSVAYGRGDETEPGSAYAASKGAIVSLAQQLAAELGGRGIRVNAVAPGMIDTPMLTLGNTPRAVEALTAHLPARRLGTVDDVAAACLFLASGSAAYITGTTVHVDGGYLAS</sequence>
<dbReference type="PRINTS" id="PR00081">
    <property type="entry name" value="GDHRDH"/>
</dbReference>
<keyword evidence="5" id="KW-1185">Reference proteome</keyword>
<dbReference type="RefSeq" id="WP_200114978.1">
    <property type="nucleotide sequence ID" value="NZ_JAEHOH010000009.1"/>
</dbReference>
<name>A0A934Q7E5_9MICO</name>
<gene>
    <name evidence="4" type="ORF">JD276_07245</name>
</gene>
<accession>A0A934Q7E5</accession>
<dbReference type="EMBL" id="JAEHOH010000009">
    <property type="protein sequence ID" value="MBK0418828.1"/>
    <property type="molecule type" value="Genomic_DNA"/>
</dbReference>
<evidence type="ECO:0000313" key="5">
    <source>
        <dbReference type="Proteomes" id="UP000608530"/>
    </source>
</evidence>
<feature type="domain" description="Ketoreductase" evidence="3">
    <location>
        <begin position="9"/>
        <end position="180"/>
    </location>
</feature>
<dbReference type="CDD" id="cd05233">
    <property type="entry name" value="SDR_c"/>
    <property type="match status" value="1"/>
</dbReference>
<dbReference type="PROSITE" id="PS00061">
    <property type="entry name" value="ADH_SHORT"/>
    <property type="match status" value="1"/>
</dbReference>
<dbReference type="InterPro" id="IPR020904">
    <property type="entry name" value="Sc_DH/Rdtase_CS"/>
</dbReference>
<dbReference type="GO" id="GO:0016616">
    <property type="term" value="F:oxidoreductase activity, acting on the CH-OH group of donors, NAD or NADP as acceptor"/>
    <property type="evidence" value="ECO:0007669"/>
    <property type="project" value="TreeGrafter"/>
</dbReference>
<evidence type="ECO:0000259" key="3">
    <source>
        <dbReference type="SMART" id="SM00822"/>
    </source>
</evidence>
<dbReference type="PANTHER" id="PTHR42760:SF133">
    <property type="entry name" value="3-OXOACYL-[ACYL-CARRIER-PROTEIN] REDUCTASE"/>
    <property type="match status" value="1"/>
</dbReference>
<dbReference type="PRINTS" id="PR00080">
    <property type="entry name" value="SDRFAMILY"/>
</dbReference>
<dbReference type="Gene3D" id="3.40.50.720">
    <property type="entry name" value="NAD(P)-binding Rossmann-like Domain"/>
    <property type="match status" value="1"/>
</dbReference>